<dbReference type="Pfam" id="PF20183">
    <property type="entry name" value="DUF6546"/>
    <property type="match status" value="1"/>
</dbReference>
<dbReference type="InParanoid" id="A0A2T3AU03"/>
<name>A0A2T3AU03_AMORE</name>
<proteinExistence type="predicted"/>
<keyword evidence="4" id="KW-1185">Reference proteome</keyword>
<dbReference type="STRING" id="857342.A0A2T3AU03"/>
<dbReference type="RefSeq" id="XP_024718157.1">
    <property type="nucleotide sequence ID" value="XM_024861231.1"/>
</dbReference>
<evidence type="ECO:0000313" key="3">
    <source>
        <dbReference type="EMBL" id="PSS10978.1"/>
    </source>
</evidence>
<dbReference type="AlphaFoldDB" id="A0A2T3AU03"/>
<dbReference type="GeneID" id="36569312"/>
<accession>A0A2T3AU03</accession>
<dbReference type="Proteomes" id="UP000241818">
    <property type="component" value="Unassembled WGS sequence"/>
</dbReference>
<feature type="domain" description="DUF6546" evidence="2">
    <location>
        <begin position="405"/>
        <end position="479"/>
    </location>
</feature>
<evidence type="ECO:0000256" key="1">
    <source>
        <dbReference type="SAM" id="MobiDB-lite"/>
    </source>
</evidence>
<evidence type="ECO:0000313" key="4">
    <source>
        <dbReference type="Proteomes" id="UP000241818"/>
    </source>
</evidence>
<reference evidence="3 4" key="1">
    <citation type="journal article" date="2018" name="New Phytol.">
        <title>Comparative genomics and transcriptomics depict ericoid mycorrhizal fungi as versatile saprotrophs and plant mutualists.</title>
        <authorList>
            <person name="Martino E."/>
            <person name="Morin E."/>
            <person name="Grelet G.A."/>
            <person name="Kuo A."/>
            <person name="Kohler A."/>
            <person name="Daghino S."/>
            <person name="Barry K.W."/>
            <person name="Cichocki N."/>
            <person name="Clum A."/>
            <person name="Dockter R.B."/>
            <person name="Hainaut M."/>
            <person name="Kuo R.C."/>
            <person name="LaButti K."/>
            <person name="Lindahl B.D."/>
            <person name="Lindquist E.A."/>
            <person name="Lipzen A."/>
            <person name="Khouja H.R."/>
            <person name="Magnuson J."/>
            <person name="Murat C."/>
            <person name="Ohm R.A."/>
            <person name="Singer S.W."/>
            <person name="Spatafora J.W."/>
            <person name="Wang M."/>
            <person name="Veneault-Fourrey C."/>
            <person name="Henrissat B."/>
            <person name="Grigoriev I.V."/>
            <person name="Martin F.M."/>
            <person name="Perotto S."/>
        </authorList>
    </citation>
    <scope>NUCLEOTIDE SEQUENCE [LARGE SCALE GENOMIC DNA]</scope>
    <source>
        <strain evidence="3 4">ATCC 22711</strain>
    </source>
</reference>
<protein>
    <recommendedName>
        <fullName evidence="2">DUF6546 domain-containing protein</fullName>
    </recommendedName>
</protein>
<gene>
    <name evidence="3" type="ORF">M430DRAFT_108761</name>
</gene>
<organism evidence="3 4">
    <name type="scientific">Amorphotheca resinae ATCC 22711</name>
    <dbReference type="NCBI Taxonomy" id="857342"/>
    <lineage>
        <taxon>Eukaryota</taxon>
        <taxon>Fungi</taxon>
        <taxon>Dikarya</taxon>
        <taxon>Ascomycota</taxon>
        <taxon>Pezizomycotina</taxon>
        <taxon>Leotiomycetes</taxon>
        <taxon>Helotiales</taxon>
        <taxon>Amorphothecaceae</taxon>
        <taxon>Amorphotheca</taxon>
    </lineage>
</organism>
<dbReference type="OrthoDB" id="4802432at2759"/>
<dbReference type="EMBL" id="KZ679016">
    <property type="protein sequence ID" value="PSS10978.1"/>
    <property type="molecule type" value="Genomic_DNA"/>
</dbReference>
<evidence type="ECO:0000259" key="2">
    <source>
        <dbReference type="Pfam" id="PF20183"/>
    </source>
</evidence>
<feature type="region of interest" description="Disordered" evidence="1">
    <location>
        <begin position="372"/>
        <end position="396"/>
    </location>
</feature>
<dbReference type="InterPro" id="IPR046676">
    <property type="entry name" value="DUF6546"/>
</dbReference>
<sequence>MSTGRLTTELTSLIISQLIAPEQPTSSILDTAPVAKYAVVSKEWQAGIERHTFSNLRLTPSRLTDFGRIVRGVRKGYVCSIDLDVVLPPYSKAEYGKFENDEDQARNNQSFSRTVQSLFNTLQSWTQDEVKSQGIRLSVKFYSPSDLFRLSQDERRARVQKRSLGGPKDIFDLRYDQSYLRFIPLKTEAGEEILLESVYVITEIRVEPGDLRHMWPASCSQIAAKLPRLRSFNAYLWDSEKKDLRLRKSARNEFAKSILTWPASIQDLDLSYCNIPPRDETFSPPNILSGLNQDQDLLSMNLCHFSQQLTTLRLDMVTVSPSLFWPLPSTTEEDANPTLPQWPHLTSLTLIYNIATPSGEWLFERSPAMDWEDERGEDPAMSTPEDELPAPEDRYPNSFRFAPRPELLNTFYRAAGLAAQNMPRLREMWLGVDQGTSVSHWFEYQWEGEKLGATATWGSTPAFEPEGGVVEVWKGLGGGARGEVKVNFVEGIEGGFNPALGMVV</sequence>